<proteinExistence type="predicted"/>
<reference evidence="2 3" key="1">
    <citation type="submission" date="2019-09" db="EMBL/GenBank/DDBJ databases">
        <title>Genome sequence of Rhodovastum atsumiense, a diverse member of the Acetobacteraceae family of non-sulfur purple photosynthetic bacteria.</title>
        <authorList>
            <person name="Meyer T."/>
            <person name="Kyndt J."/>
        </authorList>
    </citation>
    <scope>NUCLEOTIDE SEQUENCE [LARGE SCALE GENOMIC DNA]</scope>
    <source>
        <strain evidence="2 3">DSM 21279</strain>
    </source>
</reference>
<dbReference type="InterPro" id="IPR051218">
    <property type="entry name" value="Sec_MonoDiacylglyc_Lipase"/>
</dbReference>
<name>A0A5M6ISG3_9PROT</name>
<feature type="domain" description="Fungal lipase-type" evidence="1">
    <location>
        <begin position="126"/>
        <end position="217"/>
    </location>
</feature>
<dbReference type="Pfam" id="PF01764">
    <property type="entry name" value="Lipase_3"/>
    <property type="match status" value="1"/>
</dbReference>
<accession>A0A5M6ISG3</accession>
<organism evidence="2 3">
    <name type="scientific">Rhodovastum atsumiense</name>
    <dbReference type="NCBI Taxonomy" id="504468"/>
    <lineage>
        <taxon>Bacteria</taxon>
        <taxon>Pseudomonadati</taxon>
        <taxon>Pseudomonadota</taxon>
        <taxon>Alphaproteobacteria</taxon>
        <taxon>Acetobacterales</taxon>
        <taxon>Acetobacteraceae</taxon>
        <taxon>Rhodovastum</taxon>
    </lineage>
</organism>
<dbReference type="CDD" id="cd00519">
    <property type="entry name" value="Lipase_3"/>
    <property type="match status" value="1"/>
</dbReference>
<dbReference type="Gene3D" id="3.40.50.1820">
    <property type="entry name" value="alpha/beta hydrolase"/>
    <property type="match status" value="1"/>
</dbReference>
<dbReference type="PANTHER" id="PTHR45856:SF24">
    <property type="entry name" value="FUNGAL LIPASE-LIKE DOMAIN-CONTAINING PROTEIN"/>
    <property type="match status" value="1"/>
</dbReference>
<protein>
    <submittedName>
        <fullName evidence="2">Lipase family protein</fullName>
    </submittedName>
</protein>
<dbReference type="AlphaFoldDB" id="A0A5M6ISG3"/>
<evidence type="ECO:0000313" key="3">
    <source>
        <dbReference type="Proteomes" id="UP000325255"/>
    </source>
</evidence>
<dbReference type="PANTHER" id="PTHR45856">
    <property type="entry name" value="ALPHA/BETA-HYDROLASES SUPERFAMILY PROTEIN"/>
    <property type="match status" value="1"/>
</dbReference>
<dbReference type="RefSeq" id="WP_150041735.1">
    <property type="nucleotide sequence ID" value="NZ_OW485601.1"/>
</dbReference>
<comment type="caution">
    <text evidence="2">The sequence shown here is derived from an EMBL/GenBank/DDBJ whole genome shotgun (WGS) entry which is preliminary data.</text>
</comment>
<dbReference type="EMBL" id="VWPK01000023">
    <property type="protein sequence ID" value="KAA5611172.1"/>
    <property type="molecule type" value="Genomic_DNA"/>
</dbReference>
<dbReference type="InterPro" id="IPR002921">
    <property type="entry name" value="Fungal_lipase-type"/>
</dbReference>
<dbReference type="InterPro" id="IPR029058">
    <property type="entry name" value="AB_hydrolase_fold"/>
</dbReference>
<sequence length="309" mass="32347">MSTSLTGWPEALYLGWRPAPLVADPVSLDNARALGWAAQLAYEADVPEKVVSVLAGWGWQAVSVFAGAIGTFLPLPCAGGFVARAGTACVVAFSGTAPTRIGDWILDLMARRTEDGLHAGFEAGATAVWPSVQAALEGDGPVFLAGHSLGGALAVVTAQRLVREGILPVARIGGVCTFGMPRVGDAAFARTLREAGLGERILRLVYGADLVANLPPAEAPFAYRHVGRSLACGHGSHFHPAALLPDREEASAEEEAGMWGWMRTALAAPPAQDLPPFPGDRLAALVIDSLPVVVRDHVPDRYLRALGVL</sequence>
<dbReference type="GO" id="GO:0006629">
    <property type="term" value="P:lipid metabolic process"/>
    <property type="evidence" value="ECO:0007669"/>
    <property type="project" value="InterPro"/>
</dbReference>
<dbReference type="OrthoDB" id="5522031at2"/>
<keyword evidence="3" id="KW-1185">Reference proteome</keyword>
<dbReference type="SUPFAM" id="SSF53474">
    <property type="entry name" value="alpha/beta-Hydrolases"/>
    <property type="match status" value="1"/>
</dbReference>
<evidence type="ECO:0000259" key="1">
    <source>
        <dbReference type="Pfam" id="PF01764"/>
    </source>
</evidence>
<dbReference type="Proteomes" id="UP000325255">
    <property type="component" value="Unassembled WGS sequence"/>
</dbReference>
<gene>
    <name evidence="2" type="ORF">F1189_15490</name>
</gene>
<evidence type="ECO:0000313" key="2">
    <source>
        <dbReference type="EMBL" id="KAA5611172.1"/>
    </source>
</evidence>